<dbReference type="AlphaFoldDB" id="A0A0A3AQH3"/>
<dbReference type="PANTHER" id="PTHR41521">
    <property type="match status" value="1"/>
</dbReference>
<dbReference type="EMBL" id="JSUM01000013">
    <property type="protein sequence ID" value="KGQ70032.1"/>
    <property type="molecule type" value="Genomic_DNA"/>
</dbReference>
<dbReference type="Pfam" id="PF07045">
    <property type="entry name" value="DUF1330"/>
    <property type="match status" value="1"/>
</dbReference>
<comment type="caution">
    <text evidence="2">The sequence shown here is derived from an EMBL/GenBank/DDBJ whole genome shotgun (WGS) entry which is preliminary data.</text>
</comment>
<evidence type="ECO:0000313" key="3">
    <source>
        <dbReference type="Proteomes" id="UP000030380"/>
    </source>
</evidence>
<dbReference type="InterPro" id="IPR011008">
    <property type="entry name" value="Dimeric_a/b-barrel"/>
</dbReference>
<feature type="domain" description="DUF1330" evidence="1">
    <location>
        <begin position="5"/>
        <end position="97"/>
    </location>
</feature>
<gene>
    <name evidence="2" type="ORF">OA57_08160</name>
</gene>
<name>A0A0A3AQH3_9PAST</name>
<evidence type="ECO:0000259" key="1">
    <source>
        <dbReference type="Pfam" id="PF07045"/>
    </source>
</evidence>
<protein>
    <recommendedName>
        <fullName evidence="1">DUF1330 domain-containing protein</fullName>
    </recommendedName>
</protein>
<dbReference type="PANTHER" id="PTHR41521:SF4">
    <property type="entry name" value="BLR0684 PROTEIN"/>
    <property type="match status" value="1"/>
</dbReference>
<dbReference type="InterPro" id="IPR010753">
    <property type="entry name" value="DUF1330"/>
</dbReference>
<dbReference type="OrthoDB" id="9806380at2"/>
<keyword evidence="3" id="KW-1185">Reference proteome</keyword>
<dbReference type="SUPFAM" id="SSF54909">
    <property type="entry name" value="Dimeric alpha+beta barrel"/>
    <property type="match status" value="1"/>
</dbReference>
<accession>A0A0A3AQH3</accession>
<reference evidence="2 3" key="1">
    <citation type="submission" date="2014-11" db="EMBL/GenBank/DDBJ databases">
        <title>Draft genome sequence of Chelonobacter oris 1662T, associated with respiratory disease in Hermann's Tortoises.</title>
        <authorList>
            <person name="Kudirkiene E."/>
            <person name="Hansen M.J."/>
            <person name="Bojesen A.M."/>
        </authorList>
    </citation>
    <scope>NUCLEOTIDE SEQUENCE [LARGE SCALE GENOMIC DNA]</scope>
    <source>
        <strain evidence="2 3">1662</strain>
    </source>
</reference>
<proteinExistence type="predicted"/>
<dbReference type="Gene3D" id="3.30.70.100">
    <property type="match status" value="1"/>
</dbReference>
<organism evidence="2 3">
    <name type="scientific">Chelonobacter oris</name>
    <dbReference type="NCBI Taxonomy" id="505317"/>
    <lineage>
        <taxon>Bacteria</taxon>
        <taxon>Pseudomonadati</taxon>
        <taxon>Pseudomonadota</taxon>
        <taxon>Gammaproteobacteria</taxon>
        <taxon>Pasteurellales</taxon>
        <taxon>Pasteurellaceae</taxon>
        <taxon>Chelonobacter</taxon>
    </lineage>
</organism>
<evidence type="ECO:0000313" key="2">
    <source>
        <dbReference type="EMBL" id="KGQ70032.1"/>
    </source>
</evidence>
<sequence length="99" mass="10759">MNNPALFVAEFEISDAEGMTPYLTQIGATLEPFGGRLVSLDHNVVSLEGDTVKGGMAVIAFDDMEKAQAWYHSAAYQAIIPIRQKAARTRAYIIDGLAQ</sequence>
<dbReference type="RefSeq" id="WP_034616138.1">
    <property type="nucleotide sequence ID" value="NZ_JSUM01000013.1"/>
</dbReference>
<dbReference type="Proteomes" id="UP000030380">
    <property type="component" value="Unassembled WGS sequence"/>
</dbReference>